<evidence type="ECO:0000256" key="2">
    <source>
        <dbReference type="ARBA" id="ARBA00006706"/>
    </source>
</evidence>
<evidence type="ECO:0000313" key="8">
    <source>
        <dbReference type="EMBL" id="KAA1188841.1"/>
    </source>
</evidence>
<evidence type="ECO:0000256" key="6">
    <source>
        <dbReference type="ARBA" id="ARBA00023229"/>
    </source>
</evidence>
<evidence type="ECO:0000256" key="7">
    <source>
        <dbReference type="RuleBase" id="RU004466"/>
    </source>
</evidence>
<organism evidence="8 9">
    <name type="scientific">Pseudohalioglobus sediminis</name>
    <dbReference type="NCBI Taxonomy" id="2606449"/>
    <lineage>
        <taxon>Bacteria</taxon>
        <taxon>Pseudomonadati</taxon>
        <taxon>Pseudomonadota</taxon>
        <taxon>Gammaproteobacteria</taxon>
        <taxon>Cellvibrionales</taxon>
        <taxon>Halieaceae</taxon>
        <taxon>Pseudohalioglobus</taxon>
    </lineage>
</organism>
<evidence type="ECO:0000256" key="4">
    <source>
        <dbReference type="ARBA" id="ARBA00022723"/>
    </source>
</evidence>
<sequence>MTAGLTDSIKAGRDELQAQLLAVFDRSTKTAPASESVLNSLLGASSYACENGGKRIRPILAQAAASAVSIGDADKPAVHSTSIALELIHTYSLIHDDLPAMDDDDMRRGKPSLHRAYDEATAILVGDGLQARAFELLADAPDLTAEQKVRMIRVLAKASGMEGMVGGQYIDIQAVDSQMTLEELRAMHMLKTGALIRASLALGGIAANATEAQLAALDKYGCHIGLAFQVVDDILDVEGNTETLGKTQGKDAEANKPTYVKLLGLDGAKAEAQHLLQSALDALSGFGESADQLRELARYIVERDR</sequence>
<keyword evidence="9" id="KW-1185">Reference proteome</keyword>
<evidence type="ECO:0000256" key="3">
    <source>
        <dbReference type="ARBA" id="ARBA00022679"/>
    </source>
</evidence>
<dbReference type="SFLD" id="SFLDS00005">
    <property type="entry name" value="Isoprenoid_Synthase_Type_I"/>
    <property type="match status" value="1"/>
</dbReference>
<evidence type="ECO:0000256" key="1">
    <source>
        <dbReference type="ARBA" id="ARBA00001946"/>
    </source>
</evidence>
<protein>
    <submittedName>
        <fullName evidence="8">Polyprenyl synthetase family protein</fullName>
    </submittedName>
</protein>
<keyword evidence="4" id="KW-0479">Metal-binding</keyword>
<keyword evidence="6" id="KW-0414">Isoprene biosynthesis</keyword>
<dbReference type="InterPro" id="IPR053378">
    <property type="entry name" value="Prenyl_diphosphate_synthase"/>
</dbReference>
<dbReference type="PROSITE" id="PS00723">
    <property type="entry name" value="POLYPRENYL_SYNTHASE_1"/>
    <property type="match status" value="1"/>
</dbReference>
<dbReference type="CDD" id="cd00685">
    <property type="entry name" value="Trans_IPPS_HT"/>
    <property type="match status" value="1"/>
</dbReference>
<dbReference type="EMBL" id="VTUX01000009">
    <property type="protein sequence ID" value="KAA1188841.1"/>
    <property type="molecule type" value="Genomic_DNA"/>
</dbReference>
<dbReference type="GO" id="GO:0046872">
    <property type="term" value="F:metal ion binding"/>
    <property type="evidence" value="ECO:0007669"/>
    <property type="project" value="UniProtKB-KW"/>
</dbReference>
<dbReference type="InterPro" id="IPR000092">
    <property type="entry name" value="Polyprenyl_synt"/>
</dbReference>
<dbReference type="InterPro" id="IPR008949">
    <property type="entry name" value="Isoprenoid_synthase_dom_sf"/>
</dbReference>
<name>A0A5B0WRI7_9GAMM</name>
<dbReference type="RefSeq" id="WP_149612604.1">
    <property type="nucleotide sequence ID" value="NZ_VTUX01000009.1"/>
</dbReference>
<dbReference type="PROSITE" id="PS00444">
    <property type="entry name" value="POLYPRENYL_SYNTHASE_2"/>
    <property type="match status" value="1"/>
</dbReference>
<dbReference type="SFLD" id="SFLDG01017">
    <property type="entry name" value="Polyprenyl_Transferase_Like"/>
    <property type="match status" value="1"/>
</dbReference>
<dbReference type="PANTHER" id="PTHR43281">
    <property type="entry name" value="FARNESYL DIPHOSPHATE SYNTHASE"/>
    <property type="match status" value="1"/>
</dbReference>
<proteinExistence type="inferred from homology"/>
<comment type="cofactor">
    <cofactor evidence="1">
        <name>Mg(2+)</name>
        <dbReference type="ChEBI" id="CHEBI:18420"/>
    </cofactor>
</comment>
<evidence type="ECO:0000256" key="5">
    <source>
        <dbReference type="ARBA" id="ARBA00022842"/>
    </source>
</evidence>
<dbReference type="NCBIfam" id="NF045485">
    <property type="entry name" value="FPPsyn"/>
    <property type="match status" value="1"/>
</dbReference>
<dbReference type="SUPFAM" id="SSF48576">
    <property type="entry name" value="Terpenoid synthases"/>
    <property type="match status" value="1"/>
</dbReference>
<dbReference type="Pfam" id="PF00348">
    <property type="entry name" value="polyprenyl_synt"/>
    <property type="match status" value="1"/>
</dbReference>
<dbReference type="GO" id="GO:0005737">
    <property type="term" value="C:cytoplasm"/>
    <property type="evidence" value="ECO:0007669"/>
    <property type="project" value="UniProtKB-ARBA"/>
</dbReference>
<dbReference type="FunFam" id="1.10.600.10:FF:000001">
    <property type="entry name" value="Geranylgeranyl diphosphate synthase"/>
    <property type="match status" value="1"/>
</dbReference>
<evidence type="ECO:0000313" key="9">
    <source>
        <dbReference type="Proteomes" id="UP000323708"/>
    </source>
</evidence>
<accession>A0A5B0WRI7</accession>
<dbReference type="PANTHER" id="PTHR43281:SF1">
    <property type="entry name" value="FARNESYL DIPHOSPHATE SYNTHASE"/>
    <property type="match status" value="1"/>
</dbReference>
<dbReference type="AlphaFoldDB" id="A0A5B0WRI7"/>
<dbReference type="Gene3D" id="1.10.600.10">
    <property type="entry name" value="Farnesyl Diphosphate Synthase"/>
    <property type="match status" value="1"/>
</dbReference>
<dbReference type="Proteomes" id="UP000323708">
    <property type="component" value="Unassembled WGS sequence"/>
</dbReference>
<comment type="caution">
    <text evidence="8">The sequence shown here is derived from an EMBL/GenBank/DDBJ whole genome shotgun (WGS) entry which is preliminary data.</text>
</comment>
<dbReference type="GO" id="GO:0004659">
    <property type="term" value="F:prenyltransferase activity"/>
    <property type="evidence" value="ECO:0007669"/>
    <property type="project" value="InterPro"/>
</dbReference>
<comment type="similarity">
    <text evidence="2 7">Belongs to the FPP/GGPP synthase family.</text>
</comment>
<dbReference type="InterPro" id="IPR033749">
    <property type="entry name" value="Polyprenyl_synt_CS"/>
</dbReference>
<dbReference type="GO" id="GO:0016114">
    <property type="term" value="P:terpenoid biosynthetic process"/>
    <property type="evidence" value="ECO:0007669"/>
    <property type="project" value="UniProtKB-ARBA"/>
</dbReference>
<reference evidence="8 9" key="1">
    <citation type="submission" date="2019-09" db="EMBL/GenBank/DDBJ databases">
        <authorList>
            <person name="Chen X.-Y."/>
        </authorList>
    </citation>
    <scope>NUCLEOTIDE SEQUENCE [LARGE SCALE GENOMIC DNA]</scope>
    <source>
        <strain evidence="8 9">NY5</strain>
    </source>
</reference>
<gene>
    <name evidence="8" type="ORF">F0M18_16680</name>
</gene>
<keyword evidence="5" id="KW-0460">Magnesium</keyword>
<keyword evidence="3 7" id="KW-0808">Transferase</keyword>
<dbReference type="GO" id="GO:0008654">
    <property type="term" value="P:phospholipid biosynthetic process"/>
    <property type="evidence" value="ECO:0007669"/>
    <property type="project" value="UniProtKB-ARBA"/>
</dbReference>